<dbReference type="InterPro" id="IPR051540">
    <property type="entry name" value="S-2-haloacid_dehalogenase"/>
</dbReference>
<evidence type="ECO:0000313" key="2">
    <source>
        <dbReference type="EMBL" id="HIU01724.1"/>
    </source>
</evidence>
<gene>
    <name evidence="2" type="ORF">IAB63_00545</name>
</gene>
<reference evidence="2" key="2">
    <citation type="journal article" date="2021" name="PeerJ">
        <title>Extensive microbial diversity within the chicken gut microbiome revealed by metagenomics and culture.</title>
        <authorList>
            <person name="Gilroy R."/>
            <person name="Ravi A."/>
            <person name="Getino M."/>
            <person name="Pursley I."/>
            <person name="Horton D.L."/>
            <person name="Alikhan N.F."/>
            <person name="Baker D."/>
            <person name="Gharbi K."/>
            <person name="Hall N."/>
            <person name="Watson M."/>
            <person name="Adriaenssens E.M."/>
            <person name="Foster-Nyarko E."/>
            <person name="Jarju S."/>
            <person name="Secka A."/>
            <person name="Antonio M."/>
            <person name="Oren A."/>
            <person name="Chaudhuri R.R."/>
            <person name="La Ragione R."/>
            <person name="Hildebrand F."/>
            <person name="Pallen M.J."/>
        </authorList>
    </citation>
    <scope>NUCLEOTIDE SEQUENCE</scope>
    <source>
        <strain evidence="2">CHK187-14744</strain>
    </source>
</reference>
<dbReference type="Gene3D" id="3.40.50.1000">
    <property type="entry name" value="HAD superfamily/HAD-like"/>
    <property type="match status" value="1"/>
</dbReference>
<reference evidence="2" key="1">
    <citation type="submission" date="2020-10" db="EMBL/GenBank/DDBJ databases">
        <authorList>
            <person name="Gilroy R."/>
        </authorList>
    </citation>
    <scope>NUCLEOTIDE SEQUENCE</scope>
    <source>
        <strain evidence="2">CHK187-14744</strain>
    </source>
</reference>
<name>A0A9D1HEG5_9FIRM</name>
<organism evidence="2 3">
    <name type="scientific">Candidatus Onthocola gallistercoris</name>
    <dbReference type="NCBI Taxonomy" id="2840876"/>
    <lineage>
        <taxon>Bacteria</taxon>
        <taxon>Bacillati</taxon>
        <taxon>Bacillota</taxon>
        <taxon>Bacilli</taxon>
        <taxon>Candidatus Onthocola</taxon>
    </lineage>
</organism>
<dbReference type="PANTHER" id="PTHR43316:SF3">
    <property type="entry name" value="HALOACID DEHALOGENASE, TYPE II (AFU_ORTHOLOGUE AFUA_2G07750)-RELATED"/>
    <property type="match status" value="1"/>
</dbReference>
<dbReference type="Pfam" id="PF00702">
    <property type="entry name" value="Hydrolase"/>
    <property type="match status" value="1"/>
</dbReference>
<dbReference type="SFLD" id="SFLDS00003">
    <property type="entry name" value="Haloacid_Dehalogenase"/>
    <property type="match status" value="1"/>
</dbReference>
<dbReference type="InterPro" id="IPR023214">
    <property type="entry name" value="HAD_sf"/>
</dbReference>
<evidence type="ECO:0000313" key="3">
    <source>
        <dbReference type="Proteomes" id="UP000824164"/>
    </source>
</evidence>
<dbReference type="EMBL" id="DVLT01000003">
    <property type="protein sequence ID" value="HIU01724.1"/>
    <property type="molecule type" value="Genomic_DNA"/>
</dbReference>
<dbReference type="AlphaFoldDB" id="A0A9D1HEG5"/>
<dbReference type="PANTHER" id="PTHR43316">
    <property type="entry name" value="HYDROLASE, HALOACID DELAHOGENASE-RELATED"/>
    <property type="match status" value="1"/>
</dbReference>
<dbReference type="SUPFAM" id="SSF56784">
    <property type="entry name" value="HAD-like"/>
    <property type="match status" value="1"/>
</dbReference>
<dbReference type="Proteomes" id="UP000824164">
    <property type="component" value="Unassembled WGS sequence"/>
</dbReference>
<dbReference type="SFLD" id="SFLDG01129">
    <property type="entry name" value="C1.5:_HAD__Beta-PGM__Phosphata"/>
    <property type="match status" value="1"/>
</dbReference>
<dbReference type="GO" id="GO:0016787">
    <property type="term" value="F:hydrolase activity"/>
    <property type="evidence" value="ECO:0007669"/>
    <property type="project" value="UniProtKB-KW"/>
</dbReference>
<comment type="caution">
    <text evidence="2">The sequence shown here is derived from an EMBL/GenBank/DDBJ whole genome shotgun (WGS) entry which is preliminary data.</text>
</comment>
<sequence length="240" mass="27065">MEQTAILFDLDGTLLPMDNQVFIETYMKLLALKVAPMGFEPKALIKALWKGVDGMVHNQGGQTNEQVFWDIFAGQLGERVKELLPEFTHFYTHEFDQAKAVVGYQPLAGEAVKLARQKADRVILATTPQFPIEGILTRMKWAGLSPEWFDDITYYSNMCYCKPNPDYYRAILEKYDIRPENALMIGNDVNEDIIGAGKAGLGTYLVTDCQIGDDSSIFAPSGTFADLIEYLEKRPDKENM</sequence>
<dbReference type="NCBIfam" id="TIGR01549">
    <property type="entry name" value="HAD-SF-IA-v1"/>
    <property type="match status" value="1"/>
</dbReference>
<evidence type="ECO:0000256" key="1">
    <source>
        <dbReference type="ARBA" id="ARBA00022801"/>
    </source>
</evidence>
<dbReference type="InterPro" id="IPR036412">
    <property type="entry name" value="HAD-like_sf"/>
</dbReference>
<dbReference type="InterPro" id="IPR006439">
    <property type="entry name" value="HAD-SF_hydro_IA"/>
</dbReference>
<keyword evidence="1 2" id="KW-0378">Hydrolase</keyword>
<accession>A0A9D1HEG5</accession>
<protein>
    <submittedName>
        <fullName evidence="2">HAD family hydrolase</fullName>
    </submittedName>
</protein>
<proteinExistence type="predicted"/>